<evidence type="ECO:0000313" key="2">
    <source>
        <dbReference type="EMBL" id="KPC64304.1"/>
    </source>
</evidence>
<dbReference type="Proteomes" id="UP000037982">
    <property type="component" value="Unassembled WGS sequence"/>
</dbReference>
<evidence type="ECO:0000256" key="1">
    <source>
        <dbReference type="SAM" id="MobiDB-lite"/>
    </source>
</evidence>
<reference evidence="3" key="1">
    <citation type="submission" date="2015-07" db="EMBL/GenBank/DDBJ databases">
        <authorList>
            <person name="Ju K.-S."/>
            <person name="Doroghazi J.R."/>
            <person name="Metcalf W.W."/>
        </authorList>
    </citation>
    <scope>NUCLEOTIDE SEQUENCE [LARGE SCALE GENOMIC DNA]</scope>
    <source>
        <strain evidence="3">NRRL ISP-5002</strain>
    </source>
</reference>
<feature type="region of interest" description="Disordered" evidence="1">
    <location>
        <begin position="1"/>
        <end position="24"/>
    </location>
</feature>
<proteinExistence type="predicted"/>
<protein>
    <submittedName>
        <fullName evidence="2">Uncharacterized protein</fullName>
    </submittedName>
</protein>
<accession>A0A0N0XWS6</accession>
<organism evidence="2 3">
    <name type="scientific">Streptomyces chattanoogensis</name>
    <dbReference type="NCBI Taxonomy" id="66876"/>
    <lineage>
        <taxon>Bacteria</taxon>
        <taxon>Bacillati</taxon>
        <taxon>Actinomycetota</taxon>
        <taxon>Actinomycetes</taxon>
        <taxon>Kitasatosporales</taxon>
        <taxon>Streptomycetaceae</taxon>
        <taxon>Streptomyces</taxon>
    </lineage>
</organism>
<sequence>MSGVQSTTQGQFRHVIEGTAGRGQGGADVEVALLDLGSEVAFADRETVGVPGNLPGDEDQLACAAVAPTAPAAAPADNATKFRRLIPTTHSLLISPIRSATRLTRRVPGIGEVQQMVDDDTG</sequence>
<feature type="compositionally biased region" description="Polar residues" evidence="1">
    <location>
        <begin position="1"/>
        <end position="11"/>
    </location>
</feature>
<dbReference type="AlphaFoldDB" id="A0A0N0XWS6"/>
<evidence type="ECO:0000313" key="3">
    <source>
        <dbReference type="Proteomes" id="UP000037982"/>
    </source>
</evidence>
<keyword evidence="3" id="KW-1185">Reference proteome</keyword>
<dbReference type="EMBL" id="LGKG01000101">
    <property type="protein sequence ID" value="KPC64304.1"/>
    <property type="molecule type" value="Genomic_DNA"/>
</dbReference>
<gene>
    <name evidence="2" type="ORF">ADL29_12335</name>
</gene>
<comment type="caution">
    <text evidence="2">The sequence shown here is derived from an EMBL/GenBank/DDBJ whole genome shotgun (WGS) entry which is preliminary data.</text>
</comment>
<name>A0A0N0XWS6_9ACTN</name>